<sequence length="546" mass="59922">MAQAPTLSSSGSSLSLSSSDDLTDGELLAISHRITMSSFVVLGNVLGYKFYEVEEALTACKSNTEKASMMLLRRWRNEQPPYKDTTKDLLNRLNKAEERERNVRACFSGNVAREKIVNAVIQASCQGPVSSDNSAQSVSSACKTISRVNRRSIYLDIFPGSIACSLSMDSNRQREEDPGRSAVVETNSFSFRPCNEVHTLRTDSATTTVDAVNEASYEGTEFVSSDYSAQSVSFVCEQNPRVNRKSIYLDIFPGSIACSLSMDSNRQREEDPGRSAVVETNSFSFRPCNEVHTLRTDSATTAADAVNETTCEVTDLGSSDYSAQPVSSVCEQIPRVNRRTIYLDIFPGSGSTETSSIDSNGQREEDPGRSATVETNSFSFGPCKEVPTLKTDSATAAKNIDNRNNQELTDVATGKEVRESSSKSGIDFVVGSCKPLSDKEVFNVAEDIESDAQIENLGVALTFSRADINRYLGTNEILGSKTSRGSRMMLFDWRQTVRQRDQRSSFKGALVRAGLVMIADQYFPDVQEMAENRKCIILILPSLSVL</sequence>
<dbReference type="GeneID" id="579263"/>
<dbReference type="EnsemblMetazoa" id="XM_030977094">
    <property type="protein sequence ID" value="XP_030832954"/>
    <property type="gene ID" value="LOC579263"/>
</dbReference>
<dbReference type="RefSeq" id="XP_030832954.1">
    <property type="nucleotide sequence ID" value="XM_030977094.1"/>
</dbReference>
<evidence type="ECO:0000313" key="3">
    <source>
        <dbReference type="Proteomes" id="UP000007110"/>
    </source>
</evidence>
<reference evidence="2" key="2">
    <citation type="submission" date="2021-01" db="UniProtKB">
        <authorList>
            <consortium name="EnsemblMetazoa"/>
        </authorList>
    </citation>
    <scope>IDENTIFICATION</scope>
</reference>
<dbReference type="AlphaFoldDB" id="A0A7M7N8Q6"/>
<evidence type="ECO:0008006" key="4">
    <source>
        <dbReference type="Google" id="ProtNLM"/>
    </source>
</evidence>
<protein>
    <recommendedName>
        <fullName evidence="4">Death domain-containing protein</fullName>
    </recommendedName>
</protein>
<name>A0A7M7N8Q6_STRPU</name>
<reference evidence="3" key="1">
    <citation type="submission" date="2015-02" db="EMBL/GenBank/DDBJ databases">
        <title>Genome sequencing for Strongylocentrotus purpuratus.</title>
        <authorList>
            <person name="Murali S."/>
            <person name="Liu Y."/>
            <person name="Vee V."/>
            <person name="English A."/>
            <person name="Wang M."/>
            <person name="Skinner E."/>
            <person name="Han Y."/>
            <person name="Muzny D.M."/>
            <person name="Worley K.C."/>
            <person name="Gibbs R.A."/>
        </authorList>
    </citation>
    <scope>NUCLEOTIDE SEQUENCE</scope>
</reference>
<feature type="region of interest" description="Disordered" evidence="1">
    <location>
        <begin position="1"/>
        <end position="20"/>
    </location>
</feature>
<feature type="region of interest" description="Disordered" evidence="1">
    <location>
        <begin position="350"/>
        <end position="377"/>
    </location>
</feature>
<dbReference type="InterPro" id="IPR011029">
    <property type="entry name" value="DEATH-like_dom_sf"/>
</dbReference>
<dbReference type="Proteomes" id="UP000007110">
    <property type="component" value="Unassembled WGS sequence"/>
</dbReference>
<keyword evidence="3" id="KW-1185">Reference proteome</keyword>
<proteinExistence type="predicted"/>
<dbReference type="InParanoid" id="A0A7M7N8Q6"/>
<feature type="compositionally biased region" description="Polar residues" evidence="1">
    <location>
        <begin position="350"/>
        <end position="360"/>
    </location>
</feature>
<evidence type="ECO:0000313" key="2">
    <source>
        <dbReference type="EnsemblMetazoa" id="XP_030832954"/>
    </source>
</evidence>
<evidence type="ECO:0000256" key="1">
    <source>
        <dbReference type="SAM" id="MobiDB-lite"/>
    </source>
</evidence>
<dbReference type="KEGG" id="spu:579263"/>
<organism evidence="2 3">
    <name type="scientific">Strongylocentrotus purpuratus</name>
    <name type="common">Purple sea urchin</name>
    <dbReference type="NCBI Taxonomy" id="7668"/>
    <lineage>
        <taxon>Eukaryota</taxon>
        <taxon>Metazoa</taxon>
        <taxon>Echinodermata</taxon>
        <taxon>Eleutherozoa</taxon>
        <taxon>Echinozoa</taxon>
        <taxon>Echinoidea</taxon>
        <taxon>Euechinoidea</taxon>
        <taxon>Echinacea</taxon>
        <taxon>Camarodonta</taxon>
        <taxon>Echinidea</taxon>
        <taxon>Strongylocentrotidae</taxon>
        <taxon>Strongylocentrotus</taxon>
    </lineage>
</organism>
<accession>A0A7M7N8Q6</accession>
<dbReference type="Gene3D" id="1.10.533.10">
    <property type="entry name" value="Death Domain, Fas"/>
    <property type="match status" value="2"/>
</dbReference>